<dbReference type="OrthoDB" id="10268090at2759"/>
<dbReference type="Gene3D" id="3.30.360.10">
    <property type="entry name" value="Dihydrodipicolinate Reductase, domain 2"/>
    <property type="match status" value="1"/>
</dbReference>
<name>A0A8S1J8Q3_9CHLO</name>
<reference evidence="1" key="1">
    <citation type="submission" date="2020-12" db="EMBL/GenBank/DDBJ databases">
        <authorList>
            <person name="Iha C."/>
        </authorList>
    </citation>
    <scope>NUCLEOTIDE SEQUENCE</scope>
</reference>
<dbReference type="EMBL" id="CAJHUC010001896">
    <property type="protein sequence ID" value="CAD7702629.1"/>
    <property type="molecule type" value="Genomic_DNA"/>
</dbReference>
<organism evidence="1 2">
    <name type="scientific">Ostreobium quekettii</name>
    <dbReference type="NCBI Taxonomy" id="121088"/>
    <lineage>
        <taxon>Eukaryota</taxon>
        <taxon>Viridiplantae</taxon>
        <taxon>Chlorophyta</taxon>
        <taxon>core chlorophytes</taxon>
        <taxon>Ulvophyceae</taxon>
        <taxon>TCBD clade</taxon>
        <taxon>Bryopsidales</taxon>
        <taxon>Ostreobineae</taxon>
        <taxon>Ostreobiaceae</taxon>
        <taxon>Ostreobium</taxon>
    </lineage>
</organism>
<gene>
    <name evidence="1" type="ORF">OSTQU699_LOCUS7986</name>
</gene>
<dbReference type="PANTHER" id="PTHR43796:SF2">
    <property type="entry name" value="CARBOXYNORSPERMIDINE SYNTHASE"/>
    <property type="match status" value="1"/>
</dbReference>
<comment type="caution">
    <text evidence="1">The sequence shown here is derived from an EMBL/GenBank/DDBJ whole genome shotgun (WGS) entry which is preliminary data.</text>
</comment>
<dbReference type="AlphaFoldDB" id="A0A8S1J8Q3"/>
<evidence type="ECO:0000313" key="1">
    <source>
        <dbReference type="EMBL" id="CAD7702629.1"/>
    </source>
</evidence>
<proteinExistence type="predicted"/>
<keyword evidence="2" id="KW-1185">Reference proteome</keyword>
<dbReference type="Proteomes" id="UP000708148">
    <property type="component" value="Unassembled WGS sequence"/>
</dbReference>
<protein>
    <submittedName>
        <fullName evidence="1">Uncharacterized protein</fullName>
    </submittedName>
</protein>
<dbReference type="PANTHER" id="PTHR43796">
    <property type="entry name" value="CARBOXYNORSPERMIDINE SYNTHASE"/>
    <property type="match status" value="1"/>
</dbReference>
<sequence>MLLVPFSSKKAVTFWRQQFRSVQHTWTCAMIQATHKDCRAKALHADAAAAGVPAIITCGIYPGVSNVIAAHIAARSLGEADKDGNYTEPSSDAPALSRLRYSYYTAGSGGVGNTLLVTSFMLTGEPVTAYKDGQKVVVEPLSQPTTIDFGPVVGRKGAYLWNLPEVASAHNCMGVPNVSARFGTSPQVWNWVMWLMARLVPKDVLQDREAMSVLANISEPMIRLVDLFVGETVAMRVDAELEGGKAASGLFVHPKLSESVGACVGAFAQCMLRGDTKPGVWFPEEKGALRNRRDLLALASEGCQVLVVNQPPWVIEQEPKQLGLGIYM</sequence>
<accession>A0A8S1J8Q3</accession>
<evidence type="ECO:0000313" key="2">
    <source>
        <dbReference type="Proteomes" id="UP000708148"/>
    </source>
</evidence>